<name>A0ACC0WG25_9STRA</name>
<protein>
    <submittedName>
        <fullName evidence="1">Uncharacterized protein</fullName>
    </submittedName>
</protein>
<reference evidence="1 2" key="1">
    <citation type="journal article" date="2022" name="bioRxiv">
        <title>The genome of the oomycete Peronosclerospora sorghi, a cosmopolitan pathogen of maize and sorghum, is inflated with dispersed pseudogenes.</title>
        <authorList>
            <person name="Fletcher K."/>
            <person name="Martin F."/>
            <person name="Isakeit T."/>
            <person name="Cavanaugh K."/>
            <person name="Magill C."/>
            <person name="Michelmore R."/>
        </authorList>
    </citation>
    <scope>NUCLEOTIDE SEQUENCE [LARGE SCALE GENOMIC DNA]</scope>
    <source>
        <strain evidence="1">P6</strain>
    </source>
</reference>
<comment type="caution">
    <text evidence="1">The sequence shown here is derived from an EMBL/GenBank/DDBJ whole genome shotgun (WGS) entry which is preliminary data.</text>
</comment>
<evidence type="ECO:0000313" key="1">
    <source>
        <dbReference type="EMBL" id="KAI9916656.1"/>
    </source>
</evidence>
<sequence length="216" mass="23801">MVHRLAQLVALGDFPSWIHPFVFSWPSGSVLAYFQAKAVGSESARTSHDFVECLQSLPDAGYTKVNLIAHSVGARVFFSALKRGVLDHVFLVRGSGSTRPPHTLKLAMFTLCHPDDERTDFVQRGGGYDRARRFCTHVTLYADRMDGATAVPSRPSATRVPDTSRSSGVMWPSSGAWPCDRRASRPSCRVASPRQPCGPMNVPKAMSRKDRILRSV</sequence>
<proteinExistence type="predicted"/>
<accession>A0ACC0WG25</accession>
<dbReference type="EMBL" id="CM047581">
    <property type="protein sequence ID" value="KAI9916656.1"/>
    <property type="molecule type" value="Genomic_DNA"/>
</dbReference>
<dbReference type="Proteomes" id="UP001163321">
    <property type="component" value="Chromosome 2"/>
</dbReference>
<keyword evidence="2" id="KW-1185">Reference proteome</keyword>
<evidence type="ECO:0000313" key="2">
    <source>
        <dbReference type="Proteomes" id="UP001163321"/>
    </source>
</evidence>
<organism evidence="1 2">
    <name type="scientific">Peronosclerospora sorghi</name>
    <dbReference type="NCBI Taxonomy" id="230839"/>
    <lineage>
        <taxon>Eukaryota</taxon>
        <taxon>Sar</taxon>
        <taxon>Stramenopiles</taxon>
        <taxon>Oomycota</taxon>
        <taxon>Peronosporomycetes</taxon>
        <taxon>Peronosporales</taxon>
        <taxon>Peronosporaceae</taxon>
        <taxon>Peronosclerospora</taxon>
    </lineage>
</organism>
<gene>
    <name evidence="1" type="ORF">PsorP6_018015</name>
</gene>